<feature type="region of interest" description="Disordered" evidence="1">
    <location>
        <begin position="354"/>
        <end position="402"/>
    </location>
</feature>
<feature type="domain" description="SHOCT" evidence="3">
    <location>
        <begin position="312"/>
        <end position="333"/>
    </location>
</feature>
<feature type="domain" description="SHOCT" evidence="3">
    <location>
        <begin position="206"/>
        <end position="226"/>
    </location>
</feature>
<evidence type="ECO:0000313" key="4">
    <source>
        <dbReference type="EMBL" id="MFD2613874.1"/>
    </source>
</evidence>
<proteinExistence type="predicted"/>
<gene>
    <name evidence="4" type="ORF">ACFSUF_15765</name>
</gene>
<keyword evidence="2" id="KW-0732">Signal</keyword>
<dbReference type="EMBL" id="JBHUME010000009">
    <property type="protein sequence ID" value="MFD2613874.1"/>
    <property type="molecule type" value="Genomic_DNA"/>
</dbReference>
<evidence type="ECO:0000256" key="1">
    <source>
        <dbReference type="SAM" id="MobiDB-lite"/>
    </source>
</evidence>
<keyword evidence="5" id="KW-1185">Reference proteome</keyword>
<comment type="caution">
    <text evidence="4">The sequence shown here is derived from an EMBL/GenBank/DDBJ whole genome shotgun (WGS) entry which is preliminary data.</text>
</comment>
<accession>A0ABW5PG28</accession>
<evidence type="ECO:0000256" key="2">
    <source>
        <dbReference type="SAM" id="SignalP"/>
    </source>
</evidence>
<feature type="chain" id="PRO_5046204995" evidence="2">
    <location>
        <begin position="30"/>
        <end position="402"/>
    </location>
</feature>
<feature type="signal peptide" evidence="2">
    <location>
        <begin position="1"/>
        <end position="29"/>
    </location>
</feature>
<evidence type="ECO:0000259" key="3">
    <source>
        <dbReference type="Pfam" id="PF09851"/>
    </source>
</evidence>
<dbReference type="Proteomes" id="UP001597541">
    <property type="component" value="Unassembled WGS sequence"/>
</dbReference>
<sequence length="402" mass="41538">MNKKMIAASLLALAVTAGNGALVTNNAWAAETVQKVKVHFGKGPRFAPDGAETAKLLGMTEAELRKALKSGKTLAAIAGEQGVDVQKVIDLQAKPIIASLEAALKAGKITQAEYDKEKTAITAKVTSMVNDAFVGRKDKIRFDGGHHEFEAAVLNNPEFTKLLGVTAAELKTALGSGKTVAVVAKEKKVEVQKVIDLTAKTMSAVLDKQVKAGAITQAEYDAIKAKAAAWAKDFVNETKIGKGGGLKGPEGHIRFGGPGVFKDTVLATLFGMTEDELHTALHDGKSLAAIAGEKGVAVSAVTAQVTKTLTAELDKMLADGILTQAQYDKQKANLAATAADIVNGNFPEKDGFGGRVHHGVHHGGPGFGGPSFDGPGPVDGKAPAGTESKGSAEPSSATESDL</sequence>
<name>A0ABW5PG28_9BACL</name>
<feature type="compositionally biased region" description="Polar residues" evidence="1">
    <location>
        <begin position="393"/>
        <end position="402"/>
    </location>
</feature>
<dbReference type="Pfam" id="PF09851">
    <property type="entry name" value="SHOCT"/>
    <property type="match status" value="2"/>
</dbReference>
<reference evidence="5" key="1">
    <citation type="journal article" date="2019" name="Int. J. Syst. Evol. Microbiol.">
        <title>The Global Catalogue of Microorganisms (GCM) 10K type strain sequencing project: providing services to taxonomists for standard genome sequencing and annotation.</title>
        <authorList>
            <consortium name="The Broad Institute Genomics Platform"/>
            <consortium name="The Broad Institute Genome Sequencing Center for Infectious Disease"/>
            <person name="Wu L."/>
            <person name="Ma J."/>
        </authorList>
    </citation>
    <scope>NUCLEOTIDE SEQUENCE [LARGE SCALE GENOMIC DNA]</scope>
    <source>
        <strain evidence="5">KCTC 3950</strain>
    </source>
</reference>
<evidence type="ECO:0000313" key="5">
    <source>
        <dbReference type="Proteomes" id="UP001597541"/>
    </source>
</evidence>
<organism evidence="4 5">
    <name type="scientific">Paenibacillus gansuensis</name>
    <dbReference type="NCBI Taxonomy" id="306542"/>
    <lineage>
        <taxon>Bacteria</taxon>
        <taxon>Bacillati</taxon>
        <taxon>Bacillota</taxon>
        <taxon>Bacilli</taxon>
        <taxon>Bacillales</taxon>
        <taxon>Paenibacillaceae</taxon>
        <taxon>Paenibacillus</taxon>
    </lineage>
</organism>
<dbReference type="InterPro" id="IPR018649">
    <property type="entry name" value="SHOCT"/>
</dbReference>
<dbReference type="RefSeq" id="WP_377604120.1">
    <property type="nucleotide sequence ID" value="NZ_JBHUME010000009.1"/>
</dbReference>
<feature type="compositionally biased region" description="Gly residues" evidence="1">
    <location>
        <begin position="362"/>
        <end position="371"/>
    </location>
</feature>
<protein>
    <submittedName>
        <fullName evidence="4">SHOCT domain-containing protein</fullName>
    </submittedName>
</protein>